<comment type="caution">
    <text evidence="1">The sequence shown here is derived from an EMBL/GenBank/DDBJ whole genome shotgun (WGS) entry which is preliminary data.</text>
</comment>
<evidence type="ECO:0000313" key="2">
    <source>
        <dbReference type="Proteomes" id="UP000517753"/>
    </source>
</evidence>
<accession>A0A7Y9JZE7</accession>
<gene>
    <name evidence="1" type="ORF">HD841_000497</name>
</gene>
<proteinExistence type="predicted"/>
<reference evidence="1 2" key="2">
    <citation type="submission" date="2020-08" db="EMBL/GenBank/DDBJ databases">
        <title>The Agave Microbiome: Exploring the role of microbial communities in plant adaptations to desert environments.</title>
        <authorList>
            <person name="Partida-Martinez L.P."/>
        </authorList>
    </citation>
    <scope>NUCLEOTIDE SEQUENCE [LARGE SCALE GENOMIC DNA]</scope>
    <source>
        <strain evidence="1 2">AS2.3</strain>
    </source>
</reference>
<sequence length="102" mass="11331">MTADEIKSIIRTWLDADDATHWGAFEQALDAATSGETERSLIVSMLRSDAKTMRENANAYSEEAPSDARALHEVAATLAFKAAQIERGDHYLQLLDQHREAL</sequence>
<dbReference type="RefSeq" id="WP_179507288.1">
    <property type="nucleotide sequence ID" value="NZ_JACCBY010000001.1"/>
</dbReference>
<protein>
    <submittedName>
        <fullName evidence="1">Trp operon repressor</fullName>
    </submittedName>
</protein>
<dbReference type="AlphaFoldDB" id="A0A7Y9JZE7"/>
<reference evidence="1 2" key="1">
    <citation type="submission" date="2020-07" db="EMBL/GenBank/DDBJ databases">
        <authorList>
            <person name="Partida-Martinez L."/>
            <person name="Huntemann M."/>
            <person name="Clum A."/>
            <person name="Wang J."/>
            <person name="Palaniappan K."/>
            <person name="Ritter S."/>
            <person name="Chen I.-M."/>
            <person name="Stamatis D."/>
            <person name="Reddy T."/>
            <person name="O'Malley R."/>
            <person name="Daum C."/>
            <person name="Shapiro N."/>
            <person name="Ivanova N."/>
            <person name="Kyrpides N."/>
            <person name="Woyke T."/>
        </authorList>
    </citation>
    <scope>NUCLEOTIDE SEQUENCE [LARGE SCALE GENOMIC DNA]</scope>
    <source>
        <strain evidence="1 2">AS2.3</strain>
    </source>
</reference>
<dbReference type="EMBL" id="JACCBY010000001">
    <property type="protein sequence ID" value="NYD88728.1"/>
    <property type="molecule type" value="Genomic_DNA"/>
</dbReference>
<keyword evidence="2" id="KW-1185">Reference proteome</keyword>
<organism evidence="1 2">
    <name type="scientific">Sphingomonas melonis</name>
    <dbReference type="NCBI Taxonomy" id="152682"/>
    <lineage>
        <taxon>Bacteria</taxon>
        <taxon>Pseudomonadati</taxon>
        <taxon>Pseudomonadota</taxon>
        <taxon>Alphaproteobacteria</taxon>
        <taxon>Sphingomonadales</taxon>
        <taxon>Sphingomonadaceae</taxon>
        <taxon>Sphingomonas</taxon>
    </lineage>
</organism>
<dbReference type="Proteomes" id="UP000517753">
    <property type="component" value="Unassembled WGS sequence"/>
</dbReference>
<evidence type="ECO:0000313" key="1">
    <source>
        <dbReference type="EMBL" id="NYD88728.1"/>
    </source>
</evidence>
<name>A0A7Y9JZE7_9SPHN</name>